<keyword evidence="4" id="KW-1185">Reference proteome</keyword>
<accession>A0ABX1Q353</accession>
<evidence type="ECO:0000313" key="4">
    <source>
        <dbReference type="Proteomes" id="UP000623795"/>
    </source>
</evidence>
<feature type="compositionally biased region" description="Basic and acidic residues" evidence="1">
    <location>
        <begin position="72"/>
        <end position="94"/>
    </location>
</feature>
<dbReference type="Proteomes" id="UP000623795">
    <property type="component" value="Unassembled WGS sequence"/>
</dbReference>
<feature type="region of interest" description="Disordered" evidence="1">
    <location>
        <begin position="25"/>
        <end position="94"/>
    </location>
</feature>
<dbReference type="RefSeq" id="WP_169257906.1">
    <property type="nucleotide sequence ID" value="NZ_WTVN01000047.1"/>
</dbReference>
<evidence type="ECO:0000313" key="3">
    <source>
        <dbReference type="EMBL" id="NMG46078.1"/>
    </source>
</evidence>
<sequence>MKSRTSFAISMLSIAVALSFDASAVQEPPPAGESPNTGTATIPATTTATTSRHSHMTEKLGVPTQQVVPPASDDKAAAKEKSRIERHNHQRDMK</sequence>
<feature type="chain" id="PRO_5047190179" description="Secreted protein" evidence="2">
    <location>
        <begin position="25"/>
        <end position="94"/>
    </location>
</feature>
<evidence type="ECO:0008006" key="5">
    <source>
        <dbReference type="Google" id="ProtNLM"/>
    </source>
</evidence>
<feature type="compositionally biased region" description="Low complexity" evidence="1">
    <location>
        <begin position="37"/>
        <end position="50"/>
    </location>
</feature>
<feature type="signal peptide" evidence="2">
    <location>
        <begin position="1"/>
        <end position="24"/>
    </location>
</feature>
<keyword evidence="2" id="KW-0732">Signal</keyword>
<evidence type="ECO:0000256" key="1">
    <source>
        <dbReference type="SAM" id="MobiDB-lite"/>
    </source>
</evidence>
<proteinExistence type="predicted"/>
<comment type="caution">
    <text evidence="3">The sequence shown here is derived from an EMBL/GenBank/DDBJ whole genome shotgun (WGS) entry which is preliminary data.</text>
</comment>
<dbReference type="EMBL" id="WTVN01000047">
    <property type="protein sequence ID" value="NMG46078.1"/>
    <property type="molecule type" value="Genomic_DNA"/>
</dbReference>
<gene>
    <name evidence="3" type="ORF">GPA22_20370</name>
</gene>
<reference evidence="3 4" key="1">
    <citation type="submission" date="2019-12" db="EMBL/GenBank/DDBJ databases">
        <title>Comparative genomics gives insights into the taxonomy of the Azoarcus-Aromatoleum group and reveals separate origins of nif in the plant-associated Azoarcus and non-plant-associated Aromatoleum sub-groups.</title>
        <authorList>
            <person name="Lafos M."/>
            <person name="Maluk M."/>
            <person name="Batista M."/>
            <person name="Junghare M."/>
            <person name="Carmona M."/>
            <person name="Faoro H."/>
            <person name="Cruz L.M."/>
            <person name="Battistoni F."/>
            <person name="De Souza E."/>
            <person name="Pedrosa F."/>
            <person name="Chen W.-M."/>
            <person name="Poole P.S."/>
            <person name="Dixon R.A."/>
            <person name="James E.K."/>
        </authorList>
    </citation>
    <scope>NUCLEOTIDE SEQUENCE [LARGE SCALE GENOMIC DNA]</scope>
    <source>
        <strain evidence="3 4">Td21</strain>
    </source>
</reference>
<protein>
    <recommendedName>
        <fullName evidence="5">Secreted protein</fullName>
    </recommendedName>
</protein>
<organism evidence="3 4">
    <name type="scientific">Aromatoleum toluvorans</name>
    <dbReference type="NCBI Taxonomy" id="92002"/>
    <lineage>
        <taxon>Bacteria</taxon>
        <taxon>Pseudomonadati</taxon>
        <taxon>Pseudomonadota</taxon>
        <taxon>Betaproteobacteria</taxon>
        <taxon>Rhodocyclales</taxon>
        <taxon>Rhodocyclaceae</taxon>
        <taxon>Aromatoleum</taxon>
    </lineage>
</organism>
<evidence type="ECO:0000256" key="2">
    <source>
        <dbReference type="SAM" id="SignalP"/>
    </source>
</evidence>
<name>A0ABX1Q353_9RHOO</name>